<dbReference type="PANTHER" id="PTHR34296:SF2">
    <property type="entry name" value="ABC TRANSPORTER GUANOSINE-BINDING PROTEIN NUPN"/>
    <property type="match status" value="1"/>
</dbReference>
<dbReference type="InterPro" id="IPR028082">
    <property type="entry name" value="Peripla_BP_I"/>
</dbReference>
<gene>
    <name evidence="9" type="ORF">Drose_25500</name>
</gene>
<keyword evidence="4 7" id="KW-0732">Signal</keyword>
<dbReference type="SUPFAM" id="SSF53822">
    <property type="entry name" value="Periplasmic binding protein-like I"/>
    <property type="match status" value="1"/>
</dbReference>
<feature type="domain" description="ABC transporter substrate-binding protein PnrA-like" evidence="8">
    <location>
        <begin position="43"/>
        <end position="348"/>
    </location>
</feature>
<evidence type="ECO:0000256" key="1">
    <source>
        <dbReference type="ARBA" id="ARBA00004193"/>
    </source>
</evidence>
<evidence type="ECO:0000256" key="6">
    <source>
        <dbReference type="ARBA" id="ARBA00023288"/>
    </source>
</evidence>
<evidence type="ECO:0000313" key="9">
    <source>
        <dbReference type="EMBL" id="UWZ34566.1"/>
    </source>
</evidence>
<dbReference type="Pfam" id="PF02608">
    <property type="entry name" value="Bmp"/>
    <property type="match status" value="1"/>
</dbReference>
<proteinExistence type="inferred from homology"/>
<dbReference type="InterPro" id="IPR003760">
    <property type="entry name" value="PnrA-like"/>
</dbReference>
<comment type="subcellular location">
    <subcellularLocation>
        <location evidence="1">Cell membrane</location>
        <topology evidence="1">Lipid-anchor</topology>
    </subcellularLocation>
</comment>
<accession>A0ABY5YXS1</accession>
<dbReference type="EMBL" id="CP073721">
    <property type="protein sequence ID" value="UWZ34566.1"/>
    <property type="molecule type" value="Genomic_DNA"/>
</dbReference>
<reference evidence="9" key="1">
    <citation type="submission" date="2021-04" db="EMBL/GenBank/DDBJ databases">
        <title>Biosynthetic gene clusters of Dactylosporangioum roseum.</title>
        <authorList>
            <person name="Hartkoorn R.C."/>
            <person name="Beaudoing E."/>
            <person name="Hot D."/>
            <person name="Moureu S."/>
        </authorList>
    </citation>
    <scope>NUCLEOTIDE SEQUENCE</scope>
    <source>
        <strain evidence="9">NRRL B-16295</strain>
    </source>
</reference>
<dbReference type="Gene3D" id="3.40.50.2300">
    <property type="match status" value="2"/>
</dbReference>
<evidence type="ECO:0000256" key="2">
    <source>
        <dbReference type="ARBA" id="ARBA00008610"/>
    </source>
</evidence>
<keyword evidence="3" id="KW-1003">Cell membrane</keyword>
<dbReference type="InterPro" id="IPR050957">
    <property type="entry name" value="BMP_lipoprotein"/>
</dbReference>
<feature type="chain" id="PRO_5045110969" evidence="7">
    <location>
        <begin position="26"/>
        <end position="355"/>
    </location>
</feature>
<dbReference type="Proteomes" id="UP001058271">
    <property type="component" value="Chromosome"/>
</dbReference>
<comment type="similarity">
    <text evidence="2">Belongs to the BMP lipoprotein family.</text>
</comment>
<evidence type="ECO:0000256" key="3">
    <source>
        <dbReference type="ARBA" id="ARBA00022475"/>
    </source>
</evidence>
<evidence type="ECO:0000256" key="5">
    <source>
        <dbReference type="ARBA" id="ARBA00023136"/>
    </source>
</evidence>
<keyword evidence="6" id="KW-0449">Lipoprotein</keyword>
<dbReference type="PANTHER" id="PTHR34296">
    <property type="entry name" value="TRANSCRIPTIONAL ACTIVATOR PROTEIN MED"/>
    <property type="match status" value="1"/>
</dbReference>
<sequence length="355" mass="37667">MIKRTRFIPLGVAVAVPALLLTACASDPRADDKGSKAKDYSACMVTDMGGIDDRSFNAATWAGLQAVESKGVDISYVQSKSESDYAPNLSALVSKGCDLIISVGSQLLTATQDAAKAHPNQKFAIVDGPGNGTNLRGLRFNTAQSSFLAGYLAAGFSTTGKVATFGGQQFDSVTEHMDGYWQGVQYYNKVKGTAVQVLGWNELTQQGSFTGSFTDQTKGQQVATNFIQQGADVIYCVAGGASLGAPPVAQTTNGRVSIIWVDSDGYTTVPQYKDVFLTSVPKNIGGAVEETVLAGLEGKFPTEDYMGVLKNNGTGLSPFHNYDSKVNQKLRDEIEDAKRKIISGEIVITSPGQPK</sequence>
<dbReference type="PROSITE" id="PS51257">
    <property type="entry name" value="PROKAR_LIPOPROTEIN"/>
    <property type="match status" value="1"/>
</dbReference>
<keyword evidence="5" id="KW-0472">Membrane</keyword>
<evidence type="ECO:0000256" key="4">
    <source>
        <dbReference type="ARBA" id="ARBA00022729"/>
    </source>
</evidence>
<name>A0ABY5YXS1_9ACTN</name>
<keyword evidence="10" id="KW-1185">Reference proteome</keyword>
<protein>
    <submittedName>
        <fullName evidence="9">BMP family ABC transporter substrate-binding protein</fullName>
    </submittedName>
</protein>
<dbReference type="CDD" id="cd06354">
    <property type="entry name" value="PBP1_PrnA-like"/>
    <property type="match status" value="1"/>
</dbReference>
<evidence type="ECO:0000259" key="8">
    <source>
        <dbReference type="Pfam" id="PF02608"/>
    </source>
</evidence>
<feature type="signal peptide" evidence="7">
    <location>
        <begin position="1"/>
        <end position="25"/>
    </location>
</feature>
<dbReference type="RefSeq" id="WP_260723888.1">
    <property type="nucleotide sequence ID" value="NZ_BAAABS010000018.1"/>
</dbReference>
<organism evidence="9 10">
    <name type="scientific">Dactylosporangium roseum</name>
    <dbReference type="NCBI Taxonomy" id="47989"/>
    <lineage>
        <taxon>Bacteria</taxon>
        <taxon>Bacillati</taxon>
        <taxon>Actinomycetota</taxon>
        <taxon>Actinomycetes</taxon>
        <taxon>Micromonosporales</taxon>
        <taxon>Micromonosporaceae</taxon>
        <taxon>Dactylosporangium</taxon>
    </lineage>
</organism>
<evidence type="ECO:0000256" key="7">
    <source>
        <dbReference type="SAM" id="SignalP"/>
    </source>
</evidence>
<evidence type="ECO:0000313" key="10">
    <source>
        <dbReference type="Proteomes" id="UP001058271"/>
    </source>
</evidence>